<organism evidence="1 2">
    <name type="scientific">Haploplasma axanthum</name>
    <name type="common">Acholeplasma axanthum</name>
    <dbReference type="NCBI Taxonomy" id="29552"/>
    <lineage>
        <taxon>Bacteria</taxon>
        <taxon>Bacillati</taxon>
        <taxon>Mycoplasmatota</taxon>
        <taxon>Mollicutes</taxon>
        <taxon>Acholeplasmatales</taxon>
        <taxon>Acholeplasmataceae</taxon>
        <taxon>Haploplasma</taxon>
    </lineage>
</organism>
<dbReference type="AlphaFoldDB" id="A0A449BES4"/>
<evidence type="ECO:0000313" key="2">
    <source>
        <dbReference type="Proteomes" id="UP000289841"/>
    </source>
</evidence>
<accession>A0A449BES4</accession>
<dbReference type="KEGG" id="aaxa:NCTC10138_01324"/>
<evidence type="ECO:0000313" key="1">
    <source>
        <dbReference type="EMBL" id="VEU80936.1"/>
    </source>
</evidence>
<dbReference type="RefSeq" id="WP_026389867.1">
    <property type="nucleotide sequence ID" value="NZ_LR215048.1"/>
</dbReference>
<reference evidence="1 2" key="1">
    <citation type="submission" date="2019-01" db="EMBL/GenBank/DDBJ databases">
        <authorList>
            <consortium name="Pathogen Informatics"/>
        </authorList>
    </citation>
    <scope>NUCLEOTIDE SEQUENCE [LARGE SCALE GENOMIC DNA]</scope>
    <source>
        <strain evidence="1 2">NCTC10138</strain>
    </source>
</reference>
<gene>
    <name evidence="1" type="ORF">NCTC10138_01324</name>
</gene>
<dbReference type="Proteomes" id="UP000289841">
    <property type="component" value="Chromosome"/>
</dbReference>
<protein>
    <submittedName>
        <fullName evidence="1">Uncharacterized protein</fullName>
    </submittedName>
</protein>
<proteinExistence type="predicted"/>
<keyword evidence="2" id="KW-1185">Reference proteome</keyword>
<name>A0A449BES4_HAPAX</name>
<sequence length="228" mass="23434">MAIIQIKRRTSSGTGPIVGSSGTVKAGEPLIDLNGGNLYISKADKTATSANPLSASDYIEYASKANQDASVDAKITALALGTASKRNTGTSNGTVPLIGADGKLPTSIIPAVSPVTSVNSKTGAVVITLSELGGVAASTYNAHVSSNLHLTDDQRTKIANSKNVSISQGVGSYFNVTKSSFDAAVISNGLILHTIHDTNYNPTKTIYYIGIDKAKVLTPTSTIDGGTY</sequence>
<dbReference type="OrthoDB" id="411198at2"/>
<dbReference type="STRING" id="1278311.GCA_000428705_00015"/>
<dbReference type="EMBL" id="LR215048">
    <property type="protein sequence ID" value="VEU80936.1"/>
    <property type="molecule type" value="Genomic_DNA"/>
</dbReference>